<reference evidence="2" key="1">
    <citation type="submission" date="2020-06" db="EMBL/GenBank/DDBJ databases">
        <title>Draft genome of Bugula neritina, a colonial animal packing powerful symbionts and potential medicines.</title>
        <authorList>
            <person name="Rayko M."/>
        </authorList>
    </citation>
    <scope>NUCLEOTIDE SEQUENCE [LARGE SCALE GENOMIC DNA]</scope>
    <source>
        <strain evidence="2">Kwan_BN1</strain>
    </source>
</reference>
<accession>A0A7J7JKT6</accession>
<keyword evidence="3" id="KW-1185">Reference proteome</keyword>
<name>A0A7J7JKT6_BUGNE</name>
<evidence type="ECO:0000256" key="1">
    <source>
        <dbReference type="SAM" id="MobiDB-lite"/>
    </source>
</evidence>
<dbReference type="Proteomes" id="UP000593567">
    <property type="component" value="Unassembled WGS sequence"/>
</dbReference>
<evidence type="ECO:0000313" key="3">
    <source>
        <dbReference type="Proteomes" id="UP000593567"/>
    </source>
</evidence>
<organism evidence="2 3">
    <name type="scientific">Bugula neritina</name>
    <name type="common">Brown bryozoan</name>
    <name type="synonym">Sertularia neritina</name>
    <dbReference type="NCBI Taxonomy" id="10212"/>
    <lineage>
        <taxon>Eukaryota</taxon>
        <taxon>Metazoa</taxon>
        <taxon>Spiralia</taxon>
        <taxon>Lophotrochozoa</taxon>
        <taxon>Bryozoa</taxon>
        <taxon>Gymnolaemata</taxon>
        <taxon>Cheilostomatida</taxon>
        <taxon>Flustrina</taxon>
        <taxon>Buguloidea</taxon>
        <taxon>Bugulidae</taxon>
        <taxon>Bugula</taxon>
    </lineage>
</organism>
<feature type="compositionally biased region" description="Polar residues" evidence="1">
    <location>
        <begin position="1"/>
        <end position="18"/>
    </location>
</feature>
<sequence length="604" mass="67391">MQNSGSETSSSAHTNSPVDHSWCDTPAEAFKTNVKSAENPISENTFHLGNKNSETAVFFKDDFISKPPEYPSTAEGLHLTAAKLASCSVVNSCTSEELCSISQSDEDEPGIPYRRMVEIASEMARNGEIPGLLDFQSFDDRPTVQNDDLERPKYNARSALSQMTSRLPNTAHTCSKVVEAPLHVRASEPTSSAHTNNIVDYSWDDTLLIDFKETKSRADKVITKYTLDANKEVIESANCSKNIVIPRLHEYQSKAKNSPVNPPMHNSGSETSSSAHTNSPVDHSWCDTLAEAFKANVKNAESSISESTFHLRNKNSETAVSFKDDFIPKPREYPSTAEGLHITAAKIAPHSVVNSCTSEELCSISQSDEDEPGIPYRRMVEIASEMARNGEIPGLLDFQSFDDRPTVQNDDLERPKYNARSTLSQMTSRLPNTAHTCSKVVETPLHVRASEPTSSAYTNNIVDYSWDDPLSIDFKETKSRADKVITKYTLDANKEVTELANCSKDIVIPRLHEYQSKVKNSPVIPICRIVVRKLPLPLIQIAQLIIVGVIHLQKHLKQMSKVQKTQFPKTLFILEMKILKQLIFLKMILLQSLQNICLLQKDYT</sequence>
<feature type="region of interest" description="Disordered" evidence="1">
    <location>
        <begin position="1"/>
        <end position="23"/>
    </location>
</feature>
<proteinExistence type="predicted"/>
<dbReference type="EMBL" id="VXIV02002173">
    <property type="protein sequence ID" value="KAF6026962.1"/>
    <property type="molecule type" value="Genomic_DNA"/>
</dbReference>
<evidence type="ECO:0000313" key="2">
    <source>
        <dbReference type="EMBL" id="KAF6026962.1"/>
    </source>
</evidence>
<comment type="caution">
    <text evidence="2">The sequence shown here is derived from an EMBL/GenBank/DDBJ whole genome shotgun (WGS) entry which is preliminary data.</text>
</comment>
<dbReference type="AlphaFoldDB" id="A0A7J7JKT6"/>
<feature type="region of interest" description="Disordered" evidence="1">
    <location>
        <begin position="254"/>
        <end position="280"/>
    </location>
</feature>
<gene>
    <name evidence="2" type="ORF">EB796_014729</name>
</gene>
<protein>
    <submittedName>
        <fullName evidence="2">Uncharacterized protein</fullName>
    </submittedName>
</protein>